<sequence>MYPIAQVGCLGVCVDSAGFARVGCIVDVQVVENDNFAAYQHRDKGLDGKGVEAIIIGVAIGYCVGSKSLFHKSAFLLVVL</sequence>
<gene>
    <name evidence="1" type="ORF">AFCDBAGC_3489</name>
</gene>
<dbReference type="Proteomes" id="UP001055117">
    <property type="component" value="Unassembled WGS sequence"/>
</dbReference>
<dbReference type="EMBL" id="BPQG01000053">
    <property type="protein sequence ID" value="GJD45615.1"/>
    <property type="molecule type" value="Genomic_DNA"/>
</dbReference>
<protein>
    <submittedName>
        <fullName evidence="1">Uncharacterized protein</fullName>
    </submittedName>
</protein>
<comment type="caution">
    <text evidence="1">The sequence shown here is derived from an EMBL/GenBank/DDBJ whole genome shotgun (WGS) entry which is preliminary data.</text>
</comment>
<name>A0ABQ4QK34_9HYPH</name>
<keyword evidence="2" id="KW-1185">Reference proteome</keyword>
<reference evidence="1 2" key="1">
    <citation type="journal article" date="2021" name="Front. Microbiol.">
        <title>Comprehensive Comparative Genomics and Phenotyping of Methylobacterium Species.</title>
        <authorList>
            <person name="Alessa O."/>
            <person name="Ogura Y."/>
            <person name="Fujitani Y."/>
            <person name="Takami H."/>
            <person name="Hayashi T."/>
            <person name="Sahin N."/>
            <person name="Tani A."/>
        </authorList>
    </citation>
    <scope>NUCLEOTIDE SEQUENCE [LARGE SCALE GENOMIC DNA]</scope>
    <source>
        <strain evidence="1 2">DSM 23679</strain>
    </source>
</reference>
<evidence type="ECO:0000313" key="2">
    <source>
        <dbReference type="Proteomes" id="UP001055117"/>
    </source>
</evidence>
<proteinExistence type="predicted"/>
<evidence type="ECO:0000313" key="1">
    <source>
        <dbReference type="EMBL" id="GJD45615.1"/>
    </source>
</evidence>
<accession>A0ABQ4QK34</accession>
<organism evidence="1 2">
    <name type="scientific">Methylobacterium cerastii</name>
    <dbReference type="NCBI Taxonomy" id="932741"/>
    <lineage>
        <taxon>Bacteria</taxon>
        <taxon>Pseudomonadati</taxon>
        <taxon>Pseudomonadota</taxon>
        <taxon>Alphaproteobacteria</taxon>
        <taxon>Hyphomicrobiales</taxon>
        <taxon>Methylobacteriaceae</taxon>
        <taxon>Methylobacterium</taxon>
    </lineage>
</organism>